<keyword evidence="1" id="KW-0812">Transmembrane</keyword>
<dbReference type="eggNOG" id="ENOG502ZCMA">
    <property type="taxonomic scope" value="Bacteria"/>
</dbReference>
<dbReference type="AlphaFoldDB" id="D8K8W4"/>
<dbReference type="OrthoDB" id="7831148at2"/>
<dbReference type="STRING" id="105559.Nwat_0203"/>
<dbReference type="EMBL" id="CP002086">
    <property type="protein sequence ID" value="ADJ27174.1"/>
    <property type="molecule type" value="Genomic_DNA"/>
</dbReference>
<dbReference type="HOGENOM" id="CLU_647027_0_0_6"/>
<dbReference type="KEGG" id="nwa:Nwat_0203"/>
<dbReference type="GO" id="GO:0008237">
    <property type="term" value="F:metallopeptidase activity"/>
    <property type="evidence" value="ECO:0007669"/>
    <property type="project" value="InterPro"/>
</dbReference>
<feature type="transmembrane region" description="Helical" evidence="1">
    <location>
        <begin position="360"/>
        <end position="380"/>
    </location>
</feature>
<feature type="transmembrane region" description="Helical" evidence="1">
    <location>
        <begin position="308"/>
        <end position="340"/>
    </location>
</feature>
<evidence type="ECO:0000313" key="2">
    <source>
        <dbReference type="EMBL" id="ADJ27174.1"/>
    </source>
</evidence>
<keyword evidence="3" id="KW-1185">Reference proteome</keyword>
<feature type="transmembrane region" description="Helical" evidence="1">
    <location>
        <begin position="240"/>
        <end position="258"/>
    </location>
</feature>
<dbReference type="Proteomes" id="UP000000393">
    <property type="component" value="Chromosome"/>
</dbReference>
<protein>
    <submittedName>
        <fullName evidence="2">Uncharacterized protein</fullName>
    </submittedName>
</protein>
<evidence type="ECO:0000313" key="3">
    <source>
        <dbReference type="Proteomes" id="UP000000393"/>
    </source>
</evidence>
<keyword evidence="1" id="KW-0472">Membrane</keyword>
<dbReference type="InterPro" id="IPR024079">
    <property type="entry name" value="MetalloPept_cat_dom_sf"/>
</dbReference>
<feature type="transmembrane region" description="Helical" evidence="1">
    <location>
        <begin position="270"/>
        <end position="288"/>
    </location>
</feature>
<name>D8K8W4_NITWC</name>
<accession>D8K8W4</accession>
<reference evidence="2 3" key="1">
    <citation type="submission" date="2010-06" db="EMBL/GenBank/DDBJ databases">
        <title>Complete sequence of chromosome of Nitrosococcus watsoni C-113.</title>
        <authorList>
            <consortium name="US DOE Joint Genome Institute"/>
            <person name="Lucas S."/>
            <person name="Copeland A."/>
            <person name="Lapidus A."/>
            <person name="Cheng J.-F."/>
            <person name="Bruce D."/>
            <person name="Goodwin L."/>
            <person name="Pitluck S."/>
            <person name="Malfatti S.A."/>
            <person name="Chain P.S.G."/>
            <person name="Land M."/>
            <person name="Hauser L."/>
            <person name="Kyrpides N."/>
            <person name="Ivanova N."/>
            <person name="Cambell M.A."/>
            <person name="Heidelberg J.F."/>
            <person name="Klotz M.G."/>
            <person name="Woyke T."/>
        </authorList>
    </citation>
    <scope>NUCLEOTIDE SEQUENCE [LARGE SCALE GENOMIC DNA]</scope>
    <source>
        <strain evidence="2 3">C-113</strain>
    </source>
</reference>
<sequence>MASNLQSYSLNTIELGWLIINEMESVEEISISQGRAQMLQYLQQHFPQFEWRMPVIKRTEQPHGTLEAPTDLLQKGEHEREIRRWDYAFVVTRADLKSYYKPFALAIPSRAINVAVLSTARLAFHSTDDINNTVMSQQIFALGMHLLGDLNDLPHRDDPKGFMYSPHIIRDLERMTSYSEKEQAQLAEAFAEVGDIRLEEQSQAGKTRPWLFYLKVLGRSRGDIASAVIQAKPWQFPFRLSRLTAAAISTLLVLIITAEVWELGMSQPPLLVTGLSLLALTGTSLFILKRQQLLLHRGKRALTEQTVITNLAITMVVVLGMTTTYLVLFLLVLLLGKIFYNPLLLQGWAASLEGHIYLRHYLVLSGFIASLGIMMGSLGASFEGQRYFRHVTYVDEEI</sequence>
<gene>
    <name evidence="2" type="ordered locus">Nwat_0203</name>
</gene>
<dbReference type="Gene3D" id="3.40.390.10">
    <property type="entry name" value="Collagenase (Catalytic Domain)"/>
    <property type="match status" value="1"/>
</dbReference>
<proteinExistence type="predicted"/>
<evidence type="ECO:0000256" key="1">
    <source>
        <dbReference type="SAM" id="Phobius"/>
    </source>
</evidence>
<organism evidence="2 3">
    <name type="scientific">Nitrosococcus watsoni (strain C-113)</name>
    <dbReference type="NCBI Taxonomy" id="105559"/>
    <lineage>
        <taxon>Bacteria</taxon>
        <taxon>Pseudomonadati</taxon>
        <taxon>Pseudomonadota</taxon>
        <taxon>Gammaproteobacteria</taxon>
        <taxon>Chromatiales</taxon>
        <taxon>Chromatiaceae</taxon>
        <taxon>Nitrosococcus</taxon>
    </lineage>
</organism>
<keyword evidence="1" id="KW-1133">Transmembrane helix</keyword>
<dbReference type="RefSeq" id="WP_013219286.1">
    <property type="nucleotide sequence ID" value="NC_014315.1"/>
</dbReference>